<sequence>MPKILSVDVCAAAVPLDKVTSFSTRTVSTRYYGLVKVRSTDGVEGIGFCYVGSAAGELFVNAVEQLLAPVLIGQDSHAVERLWQNMYQESLLQGRAGTVMRAISALDTALWDLNARTAQLPLHRFLGAYELESVPAYASGGYYLDGKTPQMLGEEMASYVAKGFNAVKMKSGRLSPAEEEARLRAAREAVGPDVEIMMDMNNAWVDTTQAMQYVRRFEQYNPYFIEEPFSPDDVDSHAKLAKLTNIPVATAEIGYGRWYHKELLDKNAAAILQHDAAVCGGITEWRRISATAASYGVIVCPHWFHDLHAPLVAATPNARYVEFFWDDQVLNFRKLVDRQLEHKNGRVLLRQDPGLGFDFEESMVERYGQWRTVR</sequence>
<accession>A0A261U3H5</accession>
<dbReference type="SUPFAM" id="SSF51604">
    <property type="entry name" value="Enolase C-terminal domain-like"/>
    <property type="match status" value="1"/>
</dbReference>
<dbReference type="RefSeq" id="WP_094821167.1">
    <property type="nucleotide sequence ID" value="NZ_NEVO01000007.1"/>
</dbReference>
<dbReference type="CDD" id="cd03316">
    <property type="entry name" value="MR_like"/>
    <property type="match status" value="1"/>
</dbReference>
<evidence type="ECO:0000313" key="5">
    <source>
        <dbReference type="EMBL" id="OZI56101.1"/>
    </source>
</evidence>
<dbReference type="Pfam" id="PF02746">
    <property type="entry name" value="MR_MLE_N"/>
    <property type="match status" value="1"/>
</dbReference>
<dbReference type="InterPro" id="IPR046945">
    <property type="entry name" value="RHMD-like"/>
</dbReference>
<dbReference type="AlphaFoldDB" id="A0A261U3H5"/>
<dbReference type="InterPro" id="IPR013342">
    <property type="entry name" value="Mandelate_racemase_C"/>
</dbReference>
<gene>
    <name evidence="5" type="ORF">CAL20_11675</name>
</gene>
<dbReference type="OrthoDB" id="8609034at2"/>
<keyword evidence="6" id="KW-1185">Reference proteome</keyword>
<dbReference type="Gene3D" id="3.20.20.120">
    <property type="entry name" value="Enolase-like C-terminal domain"/>
    <property type="match status" value="1"/>
</dbReference>
<dbReference type="SMART" id="SM00922">
    <property type="entry name" value="MR_MLE"/>
    <property type="match status" value="1"/>
</dbReference>
<dbReference type="SFLD" id="SFLDS00001">
    <property type="entry name" value="Enolase"/>
    <property type="match status" value="1"/>
</dbReference>
<name>A0A261U3H5_9BORD</name>
<dbReference type="InterPro" id="IPR029065">
    <property type="entry name" value="Enolase_C-like"/>
</dbReference>
<dbReference type="InterPro" id="IPR029017">
    <property type="entry name" value="Enolase-like_N"/>
</dbReference>
<dbReference type="SFLD" id="SFLDG00179">
    <property type="entry name" value="mandelate_racemase"/>
    <property type="match status" value="1"/>
</dbReference>
<evidence type="ECO:0000259" key="4">
    <source>
        <dbReference type="SMART" id="SM00922"/>
    </source>
</evidence>
<keyword evidence="3" id="KW-0460">Magnesium</keyword>
<evidence type="ECO:0000256" key="1">
    <source>
        <dbReference type="ARBA" id="ARBA00001946"/>
    </source>
</evidence>
<dbReference type="EMBL" id="NEVQ01000013">
    <property type="protein sequence ID" value="OZI56101.1"/>
    <property type="molecule type" value="Genomic_DNA"/>
</dbReference>
<dbReference type="PANTHER" id="PTHR13794">
    <property type="entry name" value="ENOLASE SUPERFAMILY, MANDELATE RACEMASE"/>
    <property type="match status" value="1"/>
</dbReference>
<evidence type="ECO:0000256" key="2">
    <source>
        <dbReference type="ARBA" id="ARBA00022723"/>
    </source>
</evidence>
<dbReference type="GO" id="GO:0016836">
    <property type="term" value="F:hydro-lyase activity"/>
    <property type="evidence" value="ECO:0007669"/>
    <property type="project" value="TreeGrafter"/>
</dbReference>
<evidence type="ECO:0000313" key="6">
    <source>
        <dbReference type="Proteomes" id="UP000216885"/>
    </source>
</evidence>
<keyword evidence="2" id="KW-0479">Metal-binding</keyword>
<protein>
    <submittedName>
        <fullName evidence="5">Racemase</fullName>
    </submittedName>
</protein>
<dbReference type="GO" id="GO:0000287">
    <property type="term" value="F:magnesium ion binding"/>
    <property type="evidence" value="ECO:0007669"/>
    <property type="project" value="TreeGrafter"/>
</dbReference>
<dbReference type="PANTHER" id="PTHR13794:SF58">
    <property type="entry name" value="MITOCHONDRIAL ENOLASE SUPERFAMILY MEMBER 1"/>
    <property type="match status" value="1"/>
</dbReference>
<comment type="caution">
    <text evidence="5">The sequence shown here is derived from an EMBL/GenBank/DDBJ whole genome shotgun (WGS) entry which is preliminary data.</text>
</comment>
<feature type="domain" description="Mandelate racemase/muconate lactonizing enzyme C-terminal" evidence="4">
    <location>
        <begin position="149"/>
        <end position="247"/>
    </location>
</feature>
<proteinExistence type="predicted"/>
<dbReference type="InterPro" id="IPR036849">
    <property type="entry name" value="Enolase-like_C_sf"/>
</dbReference>
<evidence type="ECO:0000256" key="3">
    <source>
        <dbReference type="ARBA" id="ARBA00022842"/>
    </source>
</evidence>
<dbReference type="GO" id="GO:0016052">
    <property type="term" value="P:carbohydrate catabolic process"/>
    <property type="evidence" value="ECO:0007669"/>
    <property type="project" value="TreeGrafter"/>
</dbReference>
<dbReference type="Gene3D" id="3.30.390.10">
    <property type="entry name" value="Enolase-like, N-terminal domain"/>
    <property type="match status" value="1"/>
</dbReference>
<dbReference type="Pfam" id="PF13378">
    <property type="entry name" value="MR_MLE_C"/>
    <property type="match status" value="1"/>
</dbReference>
<reference evidence="5 6" key="1">
    <citation type="submission" date="2017-05" db="EMBL/GenBank/DDBJ databases">
        <title>Complete and WGS of Bordetella genogroups.</title>
        <authorList>
            <person name="Spilker T."/>
            <person name="LiPuma J."/>
        </authorList>
    </citation>
    <scope>NUCLEOTIDE SEQUENCE [LARGE SCALE GENOMIC DNA]</scope>
    <source>
        <strain evidence="5 6">AU9919</strain>
    </source>
</reference>
<dbReference type="Proteomes" id="UP000216885">
    <property type="component" value="Unassembled WGS sequence"/>
</dbReference>
<dbReference type="SUPFAM" id="SSF54826">
    <property type="entry name" value="Enolase N-terminal domain-like"/>
    <property type="match status" value="1"/>
</dbReference>
<comment type="cofactor">
    <cofactor evidence="1">
        <name>Mg(2+)</name>
        <dbReference type="ChEBI" id="CHEBI:18420"/>
    </cofactor>
</comment>
<organism evidence="5 6">
    <name type="scientific">Bordetella genomosp. 4</name>
    <dbReference type="NCBI Taxonomy" id="463044"/>
    <lineage>
        <taxon>Bacteria</taxon>
        <taxon>Pseudomonadati</taxon>
        <taxon>Pseudomonadota</taxon>
        <taxon>Betaproteobacteria</taxon>
        <taxon>Burkholderiales</taxon>
        <taxon>Alcaligenaceae</taxon>
        <taxon>Bordetella</taxon>
    </lineage>
</organism>
<dbReference type="InterPro" id="IPR013341">
    <property type="entry name" value="Mandelate_racemase_N_dom"/>
</dbReference>